<feature type="domain" description="Primase C-terminal 1" evidence="1">
    <location>
        <begin position="127"/>
        <end position="201"/>
    </location>
</feature>
<dbReference type="Pfam" id="PF08708">
    <property type="entry name" value="PriCT_1"/>
    <property type="match status" value="1"/>
</dbReference>
<gene>
    <name evidence="2" type="primary">repA</name>
</gene>
<dbReference type="InterPro" id="IPR004322">
    <property type="entry name" value="Plasmid_replicase_bac"/>
</dbReference>
<sequence length="247" mass="28077">MPSRISWSSTSTSKTHSCVRCGTETAGGLTPWLKTLKRARTRRVGARGAIYPHRVRQAQATCYAAAVTEGLRRSVDGDKGYSGLITKNPEHTAWDSHWVTDKLYTLDELRFWLEETGFMPPESWKKTRRKSPIGLGRNCALFESARSWAYREIRHHFGDPDGLGRSIQATAQALNQELFSEPLPVAEVDQIARSIHRWIITKSRMWTDGPAVYEATFTTIQATRGKRSAEHRWGTTNAERIERFIND</sequence>
<dbReference type="InterPro" id="IPR014820">
    <property type="entry name" value="PriCT_1"/>
</dbReference>
<dbReference type="PIR" id="S32701">
    <property type="entry name" value="S32701"/>
</dbReference>
<dbReference type="SMART" id="SM00942">
    <property type="entry name" value="PriCT_1"/>
    <property type="match status" value="1"/>
</dbReference>
<dbReference type="EMBL" id="U85507">
    <property type="protein sequence ID" value="AAB46598.1"/>
    <property type="molecule type" value="Genomic_DNA"/>
</dbReference>
<evidence type="ECO:0000259" key="1">
    <source>
        <dbReference type="SMART" id="SM00942"/>
    </source>
</evidence>
<reference evidence="3" key="1">
    <citation type="submission" date="1997-01" db="EMBL/GenBank/DDBJ databases">
        <title>Complete Nucleotide Sequence of a Plasmid pXZ10142 from Corynebacterium glutamicum.</title>
        <authorList>
            <person name="Shi S.L."/>
            <person name="Wang Z.X."/>
            <person name="Deng Y."/>
            <person name="Zhu H."/>
            <person name="He B."/>
            <person name="Zheng Z.X."/>
        </authorList>
    </citation>
    <scope>NUCLEOTIDE SEQUENCE [LARGE SCALE GENOMIC DNA]</scope>
    <source>
        <strain evidence="3">1014</strain>
    </source>
</reference>
<dbReference type="AlphaFoldDB" id="P94637"/>
<accession>Q46075</accession>
<dbReference type="Pfam" id="PF03090">
    <property type="entry name" value="Replicase"/>
    <property type="match status" value="1"/>
</dbReference>
<evidence type="ECO:0000313" key="2">
    <source>
        <dbReference type="EMBL" id="AAB46598.1"/>
    </source>
</evidence>
<accession>P94637</accession>
<reference evidence="2" key="2">
    <citation type="submission" date="1997-01" db="EMBL/GenBank/DDBJ databases">
        <title>The Isolation and Characterization of Two Plasmids pXZ10145.1 Containing a Transposon-like Sequence and pXZ10142 from Corynebacterium glutamicum 1014.</title>
        <authorList>
            <person name="Zheng Z."/>
            <person name="Shi S."/>
            <person name="Jiang X."/>
            <person name="Wang Z."/>
            <person name="Caro L."/>
        </authorList>
    </citation>
    <scope>NUCLEOTIDE SEQUENCE</scope>
    <source>
        <strain evidence="2">1014</strain>
        <plasmid evidence="2">pXZ10145.1</plasmid>
    </source>
</reference>
<organism evidence="2">
    <name type="scientific">Corynebacterium glutamicum</name>
    <name type="common">Brevibacterium saccharolyticum</name>
    <dbReference type="NCBI Taxonomy" id="1718"/>
    <lineage>
        <taxon>Bacteria</taxon>
        <taxon>Bacillati</taxon>
        <taxon>Actinomycetota</taxon>
        <taxon>Actinomycetes</taxon>
        <taxon>Mycobacteriales</taxon>
        <taxon>Corynebacteriaceae</taxon>
        <taxon>Corynebacterium</taxon>
    </lineage>
</organism>
<protein>
    <submittedName>
        <fullName evidence="2">Putative replicase</fullName>
    </submittedName>
</protein>
<name>P94637_CORGT</name>
<keyword evidence="2" id="KW-0614">Plasmid</keyword>
<evidence type="ECO:0000313" key="3">
    <source>
        <dbReference type="EMBL" id="CAA51238.1"/>
    </source>
</evidence>
<proteinExistence type="predicted"/>
<dbReference type="EMBL" id="X72691">
    <property type="protein sequence ID" value="CAA51238.1"/>
    <property type="molecule type" value="Genomic_DNA"/>
</dbReference>
<geneLocation type="plasmid" evidence="2">
    <name>pXZ10145.1</name>
</geneLocation>
<dbReference type="Gene3D" id="1.10.340.50">
    <property type="match status" value="1"/>
</dbReference>